<proteinExistence type="predicted"/>
<feature type="transmembrane region" description="Helical" evidence="1">
    <location>
        <begin position="168"/>
        <end position="197"/>
    </location>
</feature>
<evidence type="ECO:0000256" key="1">
    <source>
        <dbReference type="SAM" id="Phobius"/>
    </source>
</evidence>
<feature type="transmembrane region" description="Helical" evidence="1">
    <location>
        <begin position="262"/>
        <end position="279"/>
    </location>
</feature>
<evidence type="ECO:0000313" key="2">
    <source>
        <dbReference type="EMBL" id="BBY51322.1"/>
    </source>
</evidence>
<dbReference type="KEGG" id="marz:MARA_47900"/>
<name>A0A7I7S360_9MYCO</name>
<geneLocation type="plasmid" evidence="3">
    <name>pjcm18538 dna</name>
</geneLocation>
<feature type="transmembrane region" description="Helical" evidence="1">
    <location>
        <begin position="92"/>
        <end position="111"/>
    </location>
</feature>
<sequence>MLLTESRRTVTTSTASMLFVAVIAVHAAVALLVGMRGWDDGSITVAFARTFADTGRIALTPLSEVVEGYSSPFWMALLAATYRVLPLGFDGMVLASQLWAGLFAAVGAVLLHRLLRPFLGRSAVVVSFVVFVSTAFLNETANGMEMTALSAVTLAVLWALRTRRPTSVLFALAALIPWIRLEASGYVIAGAVLIALVTRSRRRGGALILGVLASALLLTALRYAVFDSVLPNTMLAKQSPPYPYGTSLAERVAMSKTVVKELLLVVTPGLIVGAGALLGRRFPALPNPLARLRARTVSPAIAFAVGYLAGVVGANLVLGPNWGYLGRMEQSLVALAVVNVAFCLPRAMRALESPMRLACVVVAMLAVACYGVDGERVDAVLEPGRTDAITPAAYRDSAEAVDTVRRALGAEQFSLLTPDVGGASLCCENFEILDSGLLTNRELARNGYRALGPYLASHRPDAIITHSVWSSASDVYALTQFRTAYSPITASGTWFYVRNDLIARLGESCSPVPVADTTSFRYRGDDVDESYIRSLGMTDVCRVN</sequence>
<evidence type="ECO:0008006" key="4">
    <source>
        <dbReference type="Google" id="ProtNLM"/>
    </source>
</evidence>
<keyword evidence="1" id="KW-1133">Transmembrane helix</keyword>
<accession>A0A7I7S360</accession>
<feature type="transmembrane region" description="Helical" evidence="1">
    <location>
        <begin position="300"/>
        <end position="318"/>
    </location>
</feature>
<evidence type="ECO:0000313" key="3">
    <source>
        <dbReference type="Proteomes" id="UP000467428"/>
    </source>
</evidence>
<reference evidence="2 3" key="1">
    <citation type="journal article" date="2019" name="Emerg. Microbes Infect.">
        <title>Comprehensive subspecies identification of 175 nontuberculous mycobacteria species based on 7547 genomic profiles.</title>
        <authorList>
            <person name="Matsumoto Y."/>
            <person name="Kinjo T."/>
            <person name="Motooka D."/>
            <person name="Nabeya D."/>
            <person name="Jung N."/>
            <person name="Uechi K."/>
            <person name="Horii T."/>
            <person name="Iida T."/>
            <person name="Fujita J."/>
            <person name="Nakamura S."/>
        </authorList>
    </citation>
    <scope>NUCLEOTIDE SEQUENCE [LARGE SCALE GENOMIC DNA]</scope>
    <source>
        <strain evidence="2 3">JCM 18538</strain>
    </source>
</reference>
<dbReference type="RefSeq" id="WP_163921775.1">
    <property type="nucleotide sequence ID" value="NZ_AP022593.1"/>
</dbReference>
<keyword evidence="1" id="KW-0812">Transmembrane</keyword>
<gene>
    <name evidence="2" type="ORF">MARA_47900</name>
</gene>
<protein>
    <recommendedName>
        <fullName evidence="4">Glycosyltransferase RgtA/B/C/D-like domain-containing protein</fullName>
    </recommendedName>
</protein>
<feature type="transmembrane region" description="Helical" evidence="1">
    <location>
        <begin position="118"/>
        <end position="137"/>
    </location>
</feature>
<dbReference type="EMBL" id="AP022593">
    <property type="protein sequence ID" value="BBY51322.1"/>
    <property type="molecule type" value="Genomic_DNA"/>
</dbReference>
<feature type="transmembrane region" description="Helical" evidence="1">
    <location>
        <begin position="12"/>
        <end position="33"/>
    </location>
</feature>
<dbReference type="Proteomes" id="UP000467428">
    <property type="component" value="Chromosome"/>
</dbReference>
<organism evidence="2 3">
    <name type="scientific">Mycolicibacterium arabiense</name>
    <dbReference type="NCBI Taxonomy" id="1286181"/>
    <lineage>
        <taxon>Bacteria</taxon>
        <taxon>Bacillati</taxon>
        <taxon>Actinomycetota</taxon>
        <taxon>Actinomycetes</taxon>
        <taxon>Mycobacteriales</taxon>
        <taxon>Mycobacteriaceae</taxon>
        <taxon>Mycolicibacterium</taxon>
    </lineage>
</organism>
<dbReference type="AlphaFoldDB" id="A0A7I7S360"/>
<keyword evidence="3" id="KW-1185">Reference proteome</keyword>
<feature type="transmembrane region" description="Helical" evidence="1">
    <location>
        <begin position="204"/>
        <end position="225"/>
    </location>
</feature>
<keyword evidence="1" id="KW-0472">Membrane</keyword>